<dbReference type="GO" id="GO:0003700">
    <property type="term" value="F:DNA-binding transcription factor activity"/>
    <property type="evidence" value="ECO:0007669"/>
    <property type="project" value="TreeGrafter"/>
</dbReference>
<gene>
    <name evidence="3" type="ORF">BF93_16210</name>
</gene>
<dbReference type="InterPro" id="IPR050807">
    <property type="entry name" value="TransReg_Diox_bact_type"/>
</dbReference>
<dbReference type="HOGENOM" id="CLU_085376_2_0_11"/>
<dbReference type="InterPro" id="IPR011051">
    <property type="entry name" value="RmlC_Cupin_sf"/>
</dbReference>
<dbReference type="EMBL" id="JDYK01000006">
    <property type="protein sequence ID" value="EWS81705.1"/>
    <property type="molecule type" value="Genomic_DNA"/>
</dbReference>
<dbReference type="GO" id="GO:0005829">
    <property type="term" value="C:cytosol"/>
    <property type="evidence" value="ECO:0007669"/>
    <property type="project" value="TreeGrafter"/>
</dbReference>
<dbReference type="InterPro" id="IPR001387">
    <property type="entry name" value="Cro/C1-type_HTH"/>
</dbReference>
<dbReference type="SMART" id="SM00530">
    <property type="entry name" value="HTH_XRE"/>
    <property type="match status" value="1"/>
</dbReference>
<protein>
    <submittedName>
        <fullName evidence="3">XRE family transcriptional regulator</fullName>
    </submittedName>
</protein>
<keyword evidence="4" id="KW-1185">Reference proteome</keyword>
<dbReference type="Pfam" id="PF01381">
    <property type="entry name" value="HTH_3"/>
    <property type="match status" value="1"/>
</dbReference>
<dbReference type="SUPFAM" id="SSF47413">
    <property type="entry name" value="lambda repressor-like DNA-binding domains"/>
    <property type="match status" value="1"/>
</dbReference>
<organism evidence="3 4">
    <name type="scientific">Brachybacterium phenoliresistens</name>
    <dbReference type="NCBI Taxonomy" id="396014"/>
    <lineage>
        <taxon>Bacteria</taxon>
        <taxon>Bacillati</taxon>
        <taxon>Actinomycetota</taxon>
        <taxon>Actinomycetes</taxon>
        <taxon>Micrococcales</taxon>
        <taxon>Dermabacteraceae</taxon>
        <taxon>Brachybacterium</taxon>
    </lineage>
</organism>
<dbReference type="PROSITE" id="PS50943">
    <property type="entry name" value="HTH_CROC1"/>
    <property type="match status" value="1"/>
</dbReference>
<name>Z9JTJ9_9MICO</name>
<feature type="domain" description="HTH cro/C1-type" evidence="2">
    <location>
        <begin position="16"/>
        <end position="70"/>
    </location>
</feature>
<dbReference type="Proteomes" id="UP000023067">
    <property type="component" value="Unassembled WGS sequence"/>
</dbReference>
<evidence type="ECO:0000256" key="1">
    <source>
        <dbReference type="ARBA" id="ARBA00023125"/>
    </source>
</evidence>
<evidence type="ECO:0000313" key="4">
    <source>
        <dbReference type="Proteomes" id="UP000023067"/>
    </source>
</evidence>
<sequence length="198" mass="21414">METPVAEIIDGIGPRLRAMRLERGLTLADVAERTGLSQSGLSRLETGHRQPTLDLLIPLAEMYRVSLERIIAAPATGDPRMHLVPHRHASGGVVVPITRYPGRIQVFKHVLGPREPRLTSHEGHAWLFVLAGTLRLLLGEDEHLLAPGETAEFAASTPHWFGPADGSSVEILHLFGPRGDAAVPRVSPRGAGRPAGDR</sequence>
<dbReference type="STRING" id="396014.BF93_16210"/>
<dbReference type="Pfam" id="PF07883">
    <property type="entry name" value="Cupin_2"/>
    <property type="match status" value="1"/>
</dbReference>
<reference evidence="3 4" key="1">
    <citation type="submission" date="2014-02" db="EMBL/GenBank/DDBJ databases">
        <title>Genome sequence of Brachybacterium phenoliresistens strain W13A50.</title>
        <authorList>
            <person name="Wang X."/>
        </authorList>
    </citation>
    <scope>NUCLEOTIDE SEQUENCE [LARGE SCALE GENOMIC DNA]</scope>
    <source>
        <strain evidence="3 4">W13A50</strain>
    </source>
</reference>
<comment type="caution">
    <text evidence="3">The sequence shown here is derived from an EMBL/GenBank/DDBJ whole genome shotgun (WGS) entry which is preliminary data.</text>
</comment>
<accession>Z9JTJ9</accession>
<dbReference type="InterPro" id="IPR014710">
    <property type="entry name" value="RmlC-like_jellyroll"/>
</dbReference>
<dbReference type="InterPro" id="IPR010982">
    <property type="entry name" value="Lambda_DNA-bd_dom_sf"/>
</dbReference>
<dbReference type="OrthoDB" id="513181at2"/>
<dbReference type="PATRIC" id="fig|396014.3.peg.1587"/>
<dbReference type="CDD" id="cd02209">
    <property type="entry name" value="cupin_XRE_C"/>
    <property type="match status" value="1"/>
</dbReference>
<evidence type="ECO:0000313" key="3">
    <source>
        <dbReference type="EMBL" id="EWS81705.1"/>
    </source>
</evidence>
<dbReference type="PANTHER" id="PTHR46797:SF1">
    <property type="entry name" value="METHYLPHOSPHONATE SYNTHASE"/>
    <property type="match status" value="1"/>
</dbReference>
<dbReference type="InterPro" id="IPR013096">
    <property type="entry name" value="Cupin_2"/>
</dbReference>
<dbReference type="Gene3D" id="1.10.260.40">
    <property type="entry name" value="lambda repressor-like DNA-binding domains"/>
    <property type="match status" value="1"/>
</dbReference>
<proteinExistence type="predicted"/>
<dbReference type="AlphaFoldDB" id="Z9JTJ9"/>
<dbReference type="GO" id="GO:0003677">
    <property type="term" value="F:DNA binding"/>
    <property type="evidence" value="ECO:0007669"/>
    <property type="project" value="UniProtKB-KW"/>
</dbReference>
<dbReference type="Gene3D" id="2.60.120.10">
    <property type="entry name" value="Jelly Rolls"/>
    <property type="match status" value="1"/>
</dbReference>
<evidence type="ECO:0000259" key="2">
    <source>
        <dbReference type="PROSITE" id="PS50943"/>
    </source>
</evidence>
<dbReference type="CDD" id="cd00093">
    <property type="entry name" value="HTH_XRE"/>
    <property type="match status" value="1"/>
</dbReference>
<dbReference type="PANTHER" id="PTHR46797">
    <property type="entry name" value="HTH-TYPE TRANSCRIPTIONAL REGULATOR"/>
    <property type="match status" value="1"/>
</dbReference>
<dbReference type="eggNOG" id="COG1396">
    <property type="taxonomic scope" value="Bacteria"/>
</dbReference>
<keyword evidence="1" id="KW-0238">DNA-binding</keyword>
<dbReference type="RefSeq" id="WP_051486684.1">
    <property type="nucleotide sequence ID" value="NZ_KK069991.1"/>
</dbReference>
<dbReference type="SUPFAM" id="SSF51182">
    <property type="entry name" value="RmlC-like cupins"/>
    <property type="match status" value="1"/>
</dbReference>